<name>A0A833YEY6_JUGRE</name>
<accession>A0A833YEY6</accession>
<dbReference type="CDD" id="cd06222">
    <property type="entry name" value="RNase_H_like"/>
    <property type="match status" value="1"/>
</dbReference>
<reference evidence="2" key="1">
    <citation type="submission" date="2015-10" db="EMBL/GenBank/DDBJ databases">
        <authorList>
            <person name="Martinez-Garcia P.J."/>
            <person name="Crepeau M.W."/>
            <person name="Puiu D."/>
            <person name="Gonzalez-Ibeas D."/>
            <person name="Whalen J."/>
            <person name="Stevens K."/>
            <person name="Paul R."/>
            <person name="Butterfield T."/>
            <person name="Britton M."/>
            <person name="Reagan R."/>
            <person name="Chakraborty S."/>
            <person name="Walawage S.L."/>
            <person name="Vasquez-Gross H.A."/>
            <person name="Cardeno C."/>
            <person name="Famula R."/>
            <person name="Pratt K."/>
            <person name="Kuruganti S."/>
            <person name="Aradhya M.K."/>
            <person name="Leslie C.A."/>
            <person name="Dandekar A.M."/>
            <person name="Salzberg S.L."/>
            <person name="Wegrzyn J.L."/>
            <person name="Langley C.H."/>
            <person name="Neale D.B."/>
        </authorList>
    </citation>
    <scope>NUCLEOTIDE SEQUENCE</scope>
    <source>
        <tissue evidence="2">Leaves</tissue>
    </source>
</reference>
<dbReference type="Pfam" id="PF13456">
    <property type="entry name" value="RVT_3"/>
    <property type="match status" value="1"/>
</dbReference>
<dbReference type="AlphaFoldDB" id="A0A833YEY6"/>
<dbReference type="Gene3D" id="3.30.420.10">
    <property type="entry name" value="Ribonuclease H-like superfamily/Ribonuclease H"/>
    <property type="match status" value="1"/>
</dbReference>
<gene>
    <name evidence="2" type="ORF">F2P56_002306</name>
</gene>
<dbReference type="PANTHER" id="PTHR47074">
    <property type="entry name" value="BNAC02G40300D PROTEIN"/>
    <property type="match status" value="1"/>
</dbReference>
<dbReference type="InterPro" id="IPR052929">
    <property type="entry name" value="RNase_H-like_EbsB-rel"/>
</dbReference>
<organism evidence="2 3">
    <name type="scientific">Juglans regia</name>
    <name type="common">English walnut</name>
    <dbReference type="NCBI Taxonomy" id="51240"/>
    <lineage>
        <taxon>Eukaryota</taxon>
        <taxon>Viridiplantae</taxon>
        <taxon>Streptophyta</taxon>
        <taxon>Embryophyta</taxon>
        <taxon>Tracheophyta</taxon>
        <taxon>Spermatophyta</taxon>
        <taxon>Magnoliopsida</taxon>
        <taxon>eudicotyledons</taxon>
        <taxon>Gunneridae</taxon>
        <taxon>Pentapetalae</taxon>
        <taxon>rosids</taxon>
        <taxon>fabids</taxon>
        <taxon>Fagales</taxon>
        <taxon>Juglandaceae</taxon>
        <taxon>Juglans</taxon>
    </lineage>
</organism>
<evidence type="ECO:0000259" key="1">
    <source>
        <dbReference type="Pfam" id="PF13456"/>
    </source>
</evidence>
<dbReference type="InterPro" id="IPR036397">
    <property type="entry name" value="RNaseH_sf"/>
</dbReference>
<comment type="caution">
    <text evidence="2">The sequence shown here is derived from an EMBL/GenBank/DDBJ whole genome shotgun (WGS) entry which is preliminary data.</text>
</comment>
<proteinExistence type="predicted"/>
<dbReference type="EMBL" id="LIHL02000001">
    <property type="protein sequence ID" value="KAF5481669.1"/>
    <property type="molecule type" value="Genomic_DNA"/>
</dbReference>
<evidence type="ECO:0000313" key="3">
    <source>
        <dbReference type="Proteomes" id="UP000619265"/>
    </source>
</evidence>
<dbReference type="PANTHER" id="PTHR47074:SF48">
    <property type="entry name" value="POLYNUCLEOTIDYL TRANSFERASE, RIBONUCLEASE H-LIKE SUPERFAMILY PROTEIN"/>
    <property type="match status" value="1"/>
</dbReference>
<reference evidence="2" key="2">
    <citation type="submission" date="2020-03" db="EMBL/GenBank/DDBJ databases">
        <title>Walnut 2.0.</title>
        <authorList>
            <person name="Marrano A."/>
            <person name="Britton M."/>
            <person name="Zimin A.V."/>
            <person name="Zaini P.A."/>
            <person name="Workman R."/>
            <person name="Puiu D."/>
            <person name="Bianco L."/>
            <person name="Allen B.J."/>
            <person name="Troggio M."/>
            <person name="Leslie C.A."/>
            <person name="Timp W."/>
            <person name="Dendekar A."/>
            <person name="Salzberg S.L."/>
            <person name="Neale D.B."/>
        </authorList>
    </citation>
    <scope>NUCLEOTIDE SEQUENCE</scope>
    <source>
        <tissue evidence="2">Leaves</tissue>
    </source>
</reference>
<dbReference type="InterPro" id="IPR044730">
    <property type="entry name" value="RNase_H-like_dom_plant"/>
</dbReference>
<dbReference type="Gramene" id="Jr01_24880_p1">
    <property type="protein sequence ID" value="cds.Jr01_24880_p1"/>
    <property type="gene ID" value="Jr01_24880"/>
</dbReference>
<dbReference type="GO" id="GO:0004523">
    <property type="term" value="F:RNA-DNA hybrid ribonuclease activity"/>
    <property type="evidence" value="ECO:0007669"/>
    <property type="project" value="InterPro"/>
</dbReference>
<evidence type="ECO:0000313" key="2">
    <source>
        <dbReference type="EMBL" id="KAF5481669.1"/>
    </source>
</evidence>
<dbReference type="GO" id="GO:0003676">
    <property type="term" value="F:nucleic acid binding"/>
    <property type="evidence" value="ECO:0007669"/>
    <property type="project" value="InterPro"/>
</dbReference>
<protein>
    <recommendedName>
        <fullName evidence="1">RNase H type-1 domain-containing protein</fullName>
    </recommendedName>
</protein>
<dbReference type="Proteomes" id="UP000619265">
    <property type="component" value="Unassembled WGS sequence"/>
</dbReference>
<feature type="domain" description="RNase H type-1" evidence="1">
    <location>
        <begin position="127"/>
        <end position="220"/>
    </location>
</feature>
<sequence>MHALWECPAANDIWFEVGGCVQKWGRTEDDFMLLWGKFMGRMSIKQLEEMVVLLRKVWLRRNEFVFEKKLGCPKRLVKTAIEDLLEYKTAQTPTKQAGQGHNSIEMSVLKWEKPECGWVKVNWYASINLKERRMGAGIIIRDEEGEALVAVCDQKTNVDSPMVAESLALRMAVELCSDLNIHKAVFEGDAKVVIEAVKSSEEENSAYGSLVDDVKFFFKHRPDWYISLHTEKKI</sequence>
<dbReference type="InterPro" id="IPR002156">
    <property type="entry name" value="RNaseH_domain"/>
</dbReference>